<protein>
    <submittedName>
        <fullName evidence="1">Uncharacterized protein</fullName>
    </submittedName>
</protein>
<dbReference type="EMBL" id="CP001074">
    <property type="protein sequence ID" value="ACE90847.1"/>
    <property type="molecule type" value="Genomic_DNA"/>
</dbReference>
<organism evidence="1 2">
    <name type="scientific">Rhizobium etli (strain CIAT 652)</name>
    <dbReference type="NCBI Taxonomy" id="491916"/>
    <lineage>
        <taxon>Bacteria</taxon>
        <taxon>Pseudomonadati</taxon>
        <taxon>Pseudomonadota</taxon>
        <taxon>Alphaproteobacteria</taxon>
        <taxon>Hyphomicrobiales</taxon>
        <taxon>Rhizobiaceae</taxon>
        <taxon>Rhizobium/Agrobacterium group</taxon>
        <taxon>Rhizobium</taxon>
    </lineage>
</organism>
<accession>B3PXR1</accession>
<dbReference type="HOGENOM" id="CLU_2702217_0_0_5"/>
<evidence type="ECO:0000313" key="1">
    <source>
        <dbReference type="EMBL" id="ACE90847.1"/>
    </source>
</evidence>
<reference evidence="1 2" key="1">
    <citation type="submission" date="2008-04" db="EMBL/GenBank/DDBJ databases">
        <title>Genome diversity and DNA divergence of Rhizobium etli.</title>
        <authorList>
            <person name="Gonzalez V."/>
            <person name="Acosta J.L."/>
            <person name="Santamaria R.I."/>
            <person name="Bustos P."/>
            <person name="Hernandez-Gonzalez I.L."/>
            <person name="Fernandez J.L."/>
            <person name="Diaz R."/>
            <person name="Flores M."/>
            <person name="Mora J."/>
            <person name="Palacios R."/>
            <person name="Davila G."/>
        </authorList>
    </citation>
    <scope>NUCLEOTIDE SEQUENCE [LARGE SCALE GENOMIC DNA]</scope>
    <source>
        <strain evidence="1 2">CIAT 652</strain>
    </source>
</reference>
<name>B3PXR1_RHIE6</name>
<proteinExistence type="predicted"/>
<dbReference type="KEGG" id="rec:RHECIAT_CH0001878"/>
<sequence>MLFRFPARRRIIFSRGRTMKGVKSRRNRRPRSGSLDDLILSMPPTVGEIVLDALSTLLPFLENFHRLIDYLQR</sequence>
<dbReference type="Proteomes" id="UP000008817">
    <property type="component" value="Chromosome"/>
</dbReference>
<dbReference type="AlphaFoldDB" id="B3PXR1"/>
<evidence type="ECO:0000313" key="2">
    <source>
        <dbReference type="Proteomes" id="UP000008817"/>
    </source>
</evidence>
<gene>
    <name evidence="1" type="ordered locus">RHECIAT_CH0001878</name>
</gene>